<name>A0A7Z7QPW4_STASC</name>
<dbReference type="Proteomes" id="UP000264146">
    <property type="component" value="Chromosome"/>
</dbReference>
<evidence type="ECO:0000313" key="3">
    <source>
        <dbReference type="Proteomes" id="UP000264146"/>
    </source>
</evidence>
<dbReference type="EMBL" id="UHEF01000001">
    <property type="protein sequence ID" value="SUM89085.1"/>
    <property type="molecule type" value="Genomic_DNA"/>
</dbReference>
<evidence type="ECO:0000313" key="2">
    <source>
        <dbReference type="EMBL" id="SUM89085.1"/>
    </source>
</evidence>
<protein>
    <submittedName>
        <fullName evidence="2">Uncharacterized protein</fullName>
    </submittedName>
</protein>
<reference evidence="2" key="1">
    <citation type="submission" date="2018-06" db="EMBL/GenBank/DDBJ databases">
        <authorList>
            <consortium name="Pathogen Informatics"/>
            <person name="Doyle S."/>
        </authorList>
    </citation>
    <scope>NUCLEOTIDE SEQUENCE [LARGE SCALE GENOMIC DNA]</scope>
    <source>
        <strain evidence="2">NCTC12218</strain>
    </source>
</reference>
<accession>A0A7Z7QPW4</accession>
<organism evidence="2">
    <name type="scientific">Staphylococcus schleiferi</name>
    <dbReference type="NCBI Taxonomy" id="1295"/>
    <lineage>
        <taxon>Bacteria</taxon>
        <taxon>Bacillati</taxon>
        <taxon>Bacillota</taxon>
        <taxon>Bacilli</taxon>
        <taxon>Bacillales</taxon>
        <taxon>Staphylococcaceae</taxon>
        <taxon>Staphylococcus</taxon>
    </lineage>
</organism>
<reference evidence="1 3" key="2">
    <citation type="submission" date="2020-11" db="EMBL/GenBank/DDBJ databases">
        <authorList>
            <consortium name="Pathogen Informatics"/>
        </authorList>
    </citation>
    <scope>NUCLEOTIDE SEQUENCE [LARGE SCALE GENOMIC DNA]</scope>
    <source>
        <strain evidence="1 3">NCTC12218</strain>
    </source>
</reference>
<evidence type="ECO:0000313" key="1">
    <source>
        <dbReference type="EMBL" id="CAD7359872.1"/>
    </source>
</evidence>
<gene>
    <name evidence="2" type="ORF">NCTC12218_01534</name>
</gene>
<sequence>MRGTIERLLNSNLSSNSIAVHTGVSQAVISKLRNGKKEVGNLTLNSAEKLYNYQKGLEVMDKIIKLDNKNDVELVDSLGQFFTEIENDNNGRYNVEYVLLNEVEHDGNTYYEVGIFRTEEIPFGEKVTQDNVELLEDKWLEVDQSGENYIESVFFENEEDAREYIKLVLKGNKNFADVAKAVGLIK</sequence>
<dbReference type="EMBL" id="LR962863">
    <property type="protein sequence ID" value="CAD7359872.1"/>
    <property type="molecule type" value="Genomic_DNA"/>
</dbReference>
<dbReference type="AlphaFoldDB" id="A0A7Z7QPW4"/>
<proteinExistence type="predicted"/>